<evidence type="ECO:0000256" key="7">
    <source>
        <dbReference type="SAM" id="Phobius"/>
    </source>
</evidence>
<dbReference type="GO" id="GO:0022857">
    <property type="term" value="F:transmembrane transporter activity"/>
    <property type="evidence" value="ECO:0007669"/>
    <property type="project" value="InterPro"/>
</dbReference>
<dbReference type="CDD" id="cd17473">
    <property type="entry name" value="MFS_arabinose_efflux_permease_like"/>
    <property type="match status" value="1"/>
</dbReference>
<evidence type="ECO:0000256" key="1">
    <source>
        <dbReference type="ARBA" id="ARBA00004651"/>
    </source>
</evidence>
<evidence type="ECO:0000313" key="10">
    <source>
        <dbReference type="Proteomes" id="UP000256297"/>
    </source>
</evidence>
<keyword evidence="3" id="KW-1003">Cell membrane</keyword>
<proteinExistence type="predicted"/>
<dbReference type="Gene3D" id="1.20.1250.20">
    <property type="entry name" value="MFS general substrate transporter like domains"/>
    <property type="match status" value="1"/>
</dbReference>
<dbReference type="Pfam" id="PF07690">
    <property type="entry name" value="MFS_1"/>
    <property type="match status" value="1"/>
</dbReference>
<dbReference type="AlphaFoldDB" id="A0A975WUU4"/>
<protein>
    <submittedName>
        <fullName evidence="9">Major facilitator family transporter</fullName>
    </submittedName>
</protein>
<evidence type="ECO:0000256" key="2">
    <source>
        <dbReference type="ARBA" id="ARBA00022448"/>
    </source>
</evidence>
<keyword evidence="5 7" id="KW-1133">Transmembrane helix</keyword>
<feature type="transmembrane region" description="Helical" evidence="7">
    <location>
        <begin position="218"/>
        <end position="238"/>
    </location>
</feature>
<feature type="transmembrane region" description="Helical" evidence="7">
    <location>
        <begin position="12"/>
        <end position="33"/>
    </location>
</feature>
<reference evidence="9 10" key="1">
    <citation type="submission" date="2018-01" db="EMBL/GenBank/DDBJ databases">
        <authorList>
            <person name="Clerissi C."/>
        </authorList>
    </citation>
    <scope>NUCLEOTIDE SEQUENCE [LARGE SCALE GENOMIC DNA]</scope>
    <source>
        <strain evidence="9">Cupriavidus taiwanensis STM 3521</strain>
    </source>
</reference>
<feature type="transmembrane region" description="Helical" evidence="7">
    <location>
        <begin position="376"/>
        <end position="395"/>
    </location>
</feature>
<dbReference type="InterPro" id="IPR020846">
    <property type="entry name" value="MFS_dom"/>
</dbReference>
<accession>A0A975WUU4</accession>
<feature type="transmembrane region" description="Helical" evidence="7">
    <location>
        <begin position="53"/>
        <end position="73"/>
    </location>
</feature>
<dbReference type="PANTHER" id="PTHR23517:SF3">
    <property type="entry name" value="INTEGRAL MEMBRANE TRANSPORT PROTEIN"/>
    <property type="match status" value="1"/>
</dbReference>
<dbReference type="SUPFAM" id="SSF103473">
    <property type="entry name" value="MFS general substrate transporter"/>
    <property type="match status" value="1"/>
</dbReference>
<evidence type="ECO:0000256" key="4">
    <source>
        <dbReference type="ARBA" id="ARBA00022692"/>
    </source>
</evidence>
<evidence type="ECO:0000256" key="3">
    <source>
        <dbReference type="ARBA" id="ARBA00022475"/>
    </source>
</evidence>
<dbReference type="PROSITE" id="PS50850">
    <property type="entry name" value="MFS"/>
    <property type="match status" value="1"/>
</dbReference>
<keyword evidence="6 7" id="KW-0472">Membrane</keyword>
<feature type="transmembrane region" description="Helical" evidence="7">
    <location>
        <begin position="143"/>
        <end position="162"/>
    </location>
</feature>
<dbReference type="PANTHER" id="PTHR23517">
    <property type="entry name" value="RESISTANCE PROTEIN MDTM, PUTATIVE-RELATED-RELATED"/>
    <property type="match status" value="1"/>
</dbReference>
<feature type="transmembrane region" description="Helical" evidence="7">
    <location>
        <begin position="345"/>
        <end position="364"/>
    </location>
</feature>
<comment type="subcellular location">
    <subcellularLocation>
        <location evidence="1">Cell membrane</location>
        <topology evidence="1">Multi-pass membrane protein</topology>
    </subcellularLocation>
</comment>
<dbReference type="GO" id="GO:0005886">
    <property type="term" value="C:plasma membrane"/>
    <property type="evidence" value="ECO:0007669"/>
    <property type="project" value="UniProtKB-SubCell"/>
</dbReference>
<dbReference type="RefSeq" id="WP_198046700.1">
    <property type="nucleotide sequence ID" value="NZ_LT976856.1"/>
</dbReference>
<dbReference type="EMBL" id="OFSP01000004">
    <property type="protein sequence ID" value="SOY44394.1"/>
    <property type="molecule type" value="Genomic_DNA"/>
</dbReference>
<dbReference type="InterPro" id="IPR036259">
    <property type="entry name" value="MFS_trans_sf"/>
</dbReference>
<dbReference type="Proteomes" id="UP000256297">
    <property type="component" value="Chromosome CBM2589_b"/>
</dbReference>
<comment type="caution">
    <text evidence="9">The sequence shown here is derived from an EMBL/GenBank/DDBJ whole genome shotgun (WGS) entry which is preliminary data.</text>
</comment>
<sequence>MKSVETNADMQAGGWQGLVLVLTSVFPVMGMVLISPNLPALNAQFSNVDGGAYLVSIALTVPALCIAVLSPFAGLLVDRTARVRLLRLALLVYGVVGVAPMFLDDIRAIIVVRACLGVTEAVIMTTVFVLIGDYFRGHHRGRWLAYTGAFSALGATLLYAVGGALSEYGWRVPFAAYAASILLLPLTWLLREPVRASRASVPSNGKHRPAAPRGGQTVLPFAGICAMTVGCAVAFYIVPLQMGVFLHERSAASGALIGTAISVASLGNPLGAFLYRFLESRAPFVLIGGCLLVSGVGLAGMTAMAALPVVLAAAFVNQVGCGLMYPVLSSWAMSLLPAPMRGRGGGVFTSAFFAGQFLCPLMLISLTRHAGTLSHTFIWMGLAYAAAGVVLILAARLGNREVTALTGSQL</sequence>
<organism evidence="9 10">
    <name type="scientific">Cupriavidus taiwanensis</name>
    <dbReference type="NCBI Taxonomy" id="164546"/>
    <lineage>
        <taxon>Bacteria</taxon>
        <taxon>Pseudomonadati</taxon>
        <taxon>Pseudomonadota</taxon>
        <taxon>Betaproteobacteria</taxon>
        <taxon>Burkholderiales</taxon>
        <taxon>Burkholderiaceae</taxon>
        <taxon>Cupriavidus</taxon>
    </lineage>
</organism>
<name>A0A975WUU4_9BURK</name>
<gene>
    <name evidence="9" type="ORF">CBM2589_B120357</name>
</gene>
<feature type="transmembrane region" description="Helical" evidence="7">
    <location>
        <begin position="168"/>
        <end position="190"/>
    </location>
</feature>
<feature type="transmembrane region" description="Helical" evidence="7">
    <location>
        <begin position="282"/>
        <end position="303"/>
    </location>
</feature>
<feature type="transmembrane region" description="Helical" evidence="7">
    <location>
        <begin position="85"/>
        <end position="103"/>
    </location>
</feature>
<dbReference type="InterPro" id="IPR050171">
    <property type="entry name" value="MFS_Transporters"/>
</dbReference>
<evidence type="ECO:0000313" key="9">
    <source>
        <dbReference type="EMBL" id="SOY44394.1"/>
    </source>
</evidence>
<evidence type="ECO:0000259" key="8">
    <source>
        <dbReference type="PROSITE" id="PS50850"/>
    </source>
</evidence>
<feature type="domain" description="Major facilitator superfamily (MFS) profile" evidence="8">
    <location>
        <begin position="16"/>
        <end position="399"/>
    </location>
</feature>
<feature type="transmembrane region" description="Helical" evidence="7">
    <location>
        <begin position="309"/>
        <end position="333"/>
    </location>
</feature>
<dbReference type="InterPro" id="IPR011701">
    <property type="entry name" value="MFS"/>
</dbReference>
<keyword evidence="4 7" id="KW-0812">Transmembrane</keyword>
<keyword evidence="2" id="KW-0813">Transport</keyword>
<evidence type="ECO:0000256" key="5">
    <source>
        <dbReference type="ARBA" id="ARBA00022989"/>
    </source>
</evidence>
<feature type="transmembrane region" description="Helical" evidence="7">
    <location>
        <begin position="250"/>
        <end position="275"/>
    </location>
</feature>
<evidence type="ECO:0000256" key="6">
    <source>
        <dbReference type="ARBA" id="ARBA00023136"/>
    </source>
</evidence>
<feature type="transmembrane region" description="Helical" evidence="7">
    <location>
        <begin position="109"/>
        <end position="131"/>
    </location>
</feature>